<evidence type="ECO:0000313" key="1">
    <source>
        <dbReference type="EMBL" id="RXK39831.1"/>
    </source>
</evidence>
<dbReference type="InParanoid" id="A0A4Q1BPK1"/>
<organism evidence="1 2">
    <name type="scientific">Tremella mesenterica</name>
    <name type="common">Jelly fungus</name>
    <dbReference type="NCBI Taxonomy" id="5217"/>
    <lineage>
        <taxon>Eukaryota</taxon>
        <taxon>Fungi</taxon>
        <taxon>Dikarya</taxon>
        <taxon>Basidiomycota</taxon>
        <taxon>Agaricomycotina</taxon>
        <taxon>Tremellomycetes</taxon>
        <taxon>Tremellales</taxon>
        <taxon>Tremellaceae</taxon>
        <taxon>Tremella</taxon>
    </lineage>
</organism>
<keyword evidence="2" id="KW-1185">Reference proteome</keyword>
<comment type="caution">
    <text evidence="1">The sequence shown here is derived from an EMBL/GenBank/DDBJ whole genome shotgun (WGS) entry which is preliminary data.</text>
</comment>
<dbReference type="EMBL" id="SDIL01000026">
    <property type="protein sequence ID" value="RXK39831.1"/>
    <property type="molecule type" value="Genomic_DNA"/>
</dbReference>
<dbReference type="AlphaFoldDB" id="A0A4Q1BPK1"/>
<gene>
    <name evidence="1" type="ORF">M231_02886</name>
</gene>
<accession>A0A4Q1BPK1</accession>
<evidence type="ECO:0000313" key="2">
    <source>
        <dbReference type="Proteomes" id="UP000289152"/>
    </source>
</evidence>
<sequence length="357" mass="40993">MNDDNTTRANIRLELHTQDIQDSRWIGGPLVPLSNLPHDAPRGLSERLVRVVLHQSQPPGDWPYQRSMEDYRQASQTWETLPLLTPDGEYEELQLSRLHLLVNAASYATRREIEQLSRLRDLSVKKQNVKLGSMESLWLLLGCRPPHAQRTLQHAQTCLTYAHIVHNTVTVALTLFMQKWGELESNHNFQKLRTWETKNSSGNTIAGLELTAEERQEMNFLSRQSKRVWNEIGTQVSALCTDRKTLGDLAESWYVQTQAWCSWYWWSLPDLCFSNDLVSPVEIKNAKSQAPAARHSFLRRGNEEDGPREVLLTWQEVSKRTSTILSQVERRIREQLHSSDDANLVETARTLASSSTA</sequence>
<dbReference type="VEuPathDB" id="FungiDB:TREMEDRAFT_61481"/>
<reference evidence="1 2" key="1">
    <citation type="submission" date="2016-06" db="EMBL/GenBank/DDBJ databases">
        <title>Evolution of pathogenesis and genome organization in the Tremellales.</title>
        <authorList>
            <person name="Cuomo C."/>
            <person name="Litvintseva A."/>
            <person name="Heitman J."/>
            <person name="Chen Y."/>
            <person name="Sun S."/>
            <person name="Springer D."/>
            <person name="Dromer F."/>
            <person name="Young S."/>
            <person name="Zeng Q."/>
            <person name="Chapman S."/>
            <person name="Gujja S."/>
            <person name="Saif S."/>
            <person name="Birren B."/>
        </authorList>
    </citation>
    <scope>NUCLEOTIDE SEQUENCE [LARGE SCALE GENOMIC DNA]</scope>
    <source>
        <strain evidence="1 2">ATCC 28783</strain>
    </source>
</reference>
<proteinExistence type="predicted"/>
<name>A0A4Q1BPK1_TREME</name>
<dbReference type="Proteomes" id="UP000289152">
    <property type="component" value="Unassembled WGS sequence"/>
</dbReference>
<protein>
    <submittedName>
        <fullName evidence="1">Uncharacterized protein</fullName>
    </submittedName>
</protein>